<dbReference type="PANTHER" id="PTHR33055:SF3">
    <property type="entry name" value="PUTATIVE TRANSPOSASE FOR IS117-RELATED"/>
    <property type="match status" value="1"/>
</dbReference>
<evidence type="ECO:0000313" key="4">
    <source>
        <dbReference type="EMBL" id="SFH66314.1"/>
    </source>
</evidence>
<gene>
    <name evidence="3" type="ORF">MCBMB27_04250</name>
    <name evidence="4" type="ORF">SAMN05192567_14110</name>
</gene>
<proteinExistence type="predicted"/>
<feature type="domain" description="Transposase IS116/IS110/IS902 C-terminal" evidence="2">
    <location>
        <begin position="34"/>
        <end position="111"/>
    </location>
</feature>
<sequence>MVTGPADQIGAVQIPLTRLEKALLAWHRDSDLSRRLATIPGLGIVSATALAASVSRPERFRNGRRFAPSLGPTPLQNSSGGKERLGRISRMGDRDLRRLLVIGLTPLVRRAKAMPTSVDPRLPALLQRKPVRVVTVAAANRTARVAWAIMTRGGSDRTPAAIAA</sequence>
<dbReference type="EMBL" id="FOPK01000041">
    <property type="protein sequence ID" value="SFH66314.1"/>
    <property type="molecule type" value="Genomic_DNA"/>
</dbReference>
<dbReference type="KEGG" id="mphy:MCBMB27_04250"/>
<evidence type="ECO:0000313" key="6">
    <source>
        <dbReference type="Proteomes" id="UP000199140"/>
    </source>
</evidence>
<organism evidence="4 6">
    <name type="scientific">Methylobacterium phyllosphaerae</name>
    <dbReference type="NCBI Taxonomy" id="418223"/>
    <lineage>
        <taxon>Bacteria</taxon>
        <taxon>Pseudomonadati</taxon>
        <taxon>Pseudomonadota</taxon>
        <taxon>Alphaproteobacteria</taxon>
        <taxon>Hyphomicrobiales</taxon>
        <taxon>Methylobacteriaceae</taxon>
        <taxon>Methylobacterium</taxon>
    </lineage>
</organism>
<dbReference type="GO" id="GO:0003677">
    <property type="term" value="F:DNA binding"/>
    <property type="evidence" value="ECO:0007669"/>
    <property type="project" value="InterPro"/>
</dbReference>
<name>A0AAE8L9J5_9HYPH</name>
<evidence type="ECO:0000313" key="3">
    <source>
        <dbReference type="EMBL" id="APT33541.1"/>
    </source>
</evidence>
<dbReference type="Pfam" id="PF02371">
    <property type="entry name" value="Transposase_20"/>
    <property type="match status" value="1"/>
</dbReference>
<reference evidence="3 5" key="1">
    <citation type="submission" date="2016-04" db="EMBL/GenBank/DDBJ databases">
        <title>Complete genome sequencing and analysis of CBMB27, Methylobacterium phyllosphaerae isolated from leaf tissues of rice (Oryza sativa L.).</title>
        <authorList>
            <person name="Lee Y."/>
            <person name="Hwangbo K."/>
            <person name="Chung H."/>
            <person name="Yoo J."/>
            <person name="Kim K.Y."/>
            <person name="Sa T.M."/>
            <person name="Um Y."/>
            <person name="Madhaiyan M."/>
        </authorList>
    </citation>
    <scope>NUCLEOTIDE SEQUENCE [LARGE SCALE GENOMIC DNA]</scope>
    <source>
        <strain evidence="3 5">CBMB27</strain>
    </source>
</reference>
<evidence type="ECO:0000256" key="1">
    <source>
        <dbReference type="SAM" id="MobiDB-lite"/>
    </source>
</evidence>
<dbReference type="Proteomes" id="UP000199140">
    <property type="component" value="Unassembled WGS sequence"/>
</dbReference>
<dbReference type="InterPro" id="IPR047650">
    <property type="entry name" value="Transpos_IS110"/>
</dbReference>
<dbReference type="InterPro" id="IPR003346">
    <property type="entry name" value="Transposase_20"/>
</dbReference>
<dbReference type="AlphaFoldDB" id="A0AAE8L9J5"/>
<dbReference type="EMBL" id="CP015367">
    <property type="protein sequence ID" value="APT33541.1"/>
    <property type="molecule type" value="Genomic_DNA"/>
</dbReference>
<reference evidence="4 6" key="2">
    <citation type="submission" date="2016-10" db="EMBL/GenBank/DDBJ databases">
        <authorList>
            <person name="Varghese N."/>
            <person name="Submissions S."/>
        </authorList>
    </citation>
    <scope>NUCLEOTIDE SEQUENCE [LARGE SCALE GENOMIC DNA]</scope>
    <source>
        <strain evidence="4 6">CBMB27</strain>
    </source>
</reference>
<evidence type="ECO:0000259" key="2">
    <source>
        <dbReference type="Pfam" id="PF02371"/>
    </source>
</evidence>
<feature type="region of interest" description="Disordered" evidence="1">
    <location>
        <begin position="63"/>
        <end position="86"/>
    </location>
</feature>
<accession>A0AAE8L9J5</accession>
<dbReference type="GO" id="GO:0004803">
    <property type="term" value="F:transposase activity"/>
    <property type="evidence" value="ECO:0007669"/>
    <property type="project" value="InterPro"/>
</dbReference>
<keyword evidence="5" id="KW-1185">Reference proteome</keyword>
<dbReference type="PANTHER" id="PTHR33055">
    <property type="entry name" value="TRANSPOSASE FOR INSERTION SEQUENCE ELEMENT IS1111A"/>
    <property type="match status" value="1"/>
</dbReference>
<dbReference type="GO" id="GO:0006313">
    <property type="term" value="P:DNA transposition"/>
    <property type="evidence" value="ECO:0007669"/>
    <property type="project" value="InterPro"/>
</dbReference>
<protein>
    <submittedName>
        <fullName evidence="3 4">Transposase</fullName>
    </submittedName>
</protein>
<dbReference type="Proteomes" id="UP000185487">
    <property type="component" value="Chromosome"/>
</dbReference>
<evidence type="ECO:0000313" key="5">
    <source>
        <dbReference type="Proteomes" id="UP000185487"/>
    </source>
</evidence>